<keyword evidence="9" id="KW-1185">Reference proteome</keyword>
<evidence type="ECO:0000256" key="1">
    <source>
        <dbReference type="ARBA" id="ARBA00004141"/>
    </source>
</evidence>
<evidence type="ECO:0000256" key="6">
    <source>
        <dbReference type="PIRSR" id="PIRSR604254-1"/>
    </source>
</evidence>
<dbReference type="InParanoid" id="A0A2N3N2S2"/>
<evidence type="ECO:0000313" key="9">
    <source>
        <dbReference type="Proteomes" id="UP000233524"/>
    </source>
</evidence>
<keyword evidence="6" id="KW-0479">Metal-binding</keyword>
<organism evidence="8 9">
    <name type="scientific">Lomentospora prolificans</name>
    <dbReference type="NCBI Taxonomy" id="41688"/>
    <lineage>
        <taxon>Eukaryota</taxon>
        <taxon>Fungi</taxon>
        <taxon>Dikarya</taxon>
        <taxon>Ascomycota</taxon>
        <taxon>Pezizomycotina</taxon>
        <taxon>Sordariomycetes</taxon>
        <taxon>Hypocreomycetidae</taxon>
        <taxon>Microascales</taxon>
        <taxon>Microascaceae</taxon>
        <taxon>Lomentospora</taxon>
    </lineage>
</organism>
<dbReference type="FunCoup" id="A0A2N3N2S2">
    <property type="interactions" value="294"/>
</dbReference>
<dbReference type="PANTHER" id="PTHR20855:SF52">
    <property type="entry name" value="ADIPONECTIN RECEPTOR PROTEIN"/>
    <property type="match status" value="1"/>
</dbReference>
<feature type="transmembrane region" description="Helical" evidence="7">
    <location>
        <begin position="188"/>
        <end position="207"/>
    </location>
</feature>
<reference evidence="8 9" key="1">
    <citation type="journal article" date="2017" name="G3 (Bethesda)">
        <title>First Draft Genome Sequence of the Pathogenic Fungus Lomentospora prolificans (Formerly Scedosporium prolificans).</title>
        <authorList>
            <person name="Luo R."/>
            <person name="Zimin A."/>
            <person name="Workman R."/>
            <person name="Fan Y."/>
            <person name="Pertea G."/>
            <person name="Grossman N."/>
            <person name="Wear M.P."/>
            <person name="Jia B."/>
            <person name="Miller H."/>
            <person name="Casadevall A."/>
            <person name="Timp W."/>
            <person name="Zhang S.X."/>
            <person name="Salzberg S.L."/>
        </authorList>
    </citation>
    <scope>NUCLEOTIDE SEQUENCE [LARGE SCALE GENOMIC DNA]</scope>
    <source>
        <strain evidence="8 9">JHH-5317</strain>
    </source>
</reference>
<dbReference type="OrthoDB" id="529367at2759"/>
<dbReference type="STRING" id="41688.A0A2N3N2S2"/>
<evidence type="ECO:0000313" key="8">
    <source>
        <dbReference type="EMBL" id="PKS06731.1"/>
    </source>
</evidence>
<accession>A0A2N3N2S2</accession>
<dbReference type="PANTHER" id="PTHR20855">
    <property type="entry name" value="ADIPOR/PROGESTIN RECEPTOR-RELATED"/>
    <property type="match status" value="1"/>
</dbReference>
<gene>
    <name evidence="8" type="ORF">jhhlp_006805</name>
</gene>
<dbReference type="GO" id="GO:0006882">
    <property type="term" value="P:intracellular zinc ion homeostasis"/>
    <property type="evidence" value="ECO:0007669"/>
    <property type="project" value="TreeGrafter"/>
</dbReference>
<dbReference type="EMBL" id="NLAX01001033">
    <property type="protein sequence ID" value="PKS06731.1"/>
    <property type="molecule type" value="Genomic_DNA"/>
</dbReference>
<feature type="binding site" evidence="6">
    <location>
        <position position="294"/>
    </location>
    <ligand>
        <name>Zn(2+)</name>
        <dbReference type="ChEBI" id="CHEBI:29105"/>
    </ligand>
</feature>
<dbReference type="GO" id="GO:0038023">
    <property type="term" value="F:signaling receptor activity"/>
    <property type="evidence" value="ECO:0007669"/>
    <property type="project" value="TreeGrafter"/>
</dbReference>
<dbReference type="AlphaFoldDB" id="A0A2N3N2S2"/>
<name>A0A2N3N2S2_9PEZI</name>
<proteinExistence type="inferred from homology"/>
<evidence type="ECO:0000256" key="3">
    <source>
        <dbReference type="ARBA" id="ARBA00022692"/>
    </source>
</evidence>
<feature type="binding site" evidence="6">
    <location>
        <position position="290"/>
    </location>
    <ligand>
        <name>Zn(2+)</name>
        <dbReference type="ChEBI" id="CHEBI:29105"/>
    </ligand>
</feature>
<dbReference type="InterPro" id="IPR004254">
    <property type="entry name" value="AdipoR/HlyIII-related"/>
</dbReference>
<feature type="transmembrane region" description="Helical" evidence="7">
    <location>
        <begin position="90"/>
        <end position="111"/>
    </location>
</feature>
<protein>
    <submittedName>
        <fullName evidence="8">Uncharacterized protein</fullName>
    </submittedName>
</protein>
<evidence type="ECO:0000256" key="5">
    <source>
        <dbReference type="ARBA" id="ARBA00023136"/>
    </source>
</evidence>
<keyword evidence="5 7" id="KW-0472">Membrane</keyword>
<comment type="caution">
    <text evidence="8">The sequence shown here is derived from an EMBL/GenBank/DDBJ whole genome shotgun (WGS) entry which is preliminary data.</text>
</comment>
<comment type="similarity">
    <text evidence="2">Belongs to the ADIPOR family.</text>
</comment>
<evidence type="ECO:0000256" key="4">
    <source>
        <dbReference type="ARBA" id="ARBA00022989"/>
    </source>
</evidence>
<evidence type="ECO:0000256" key="2">
    <source>
        <dbReference type="ARBA" id="ARBA00007018"/>
    </source>
</evidence>
<sequence>MDPKRDDDASLRHRRRRSSISSIASVTDTLIAKAKHLESEVEKAFLLLWDDLPAWRRDNSFILGGYRPESNSFVDCFTSLGYLHNETVNIYSHLLGAVAFLSGAAFLYSVIAPRYETATSSDLLVFACFFGGAICCLGMSATFHAISSHSEAVARVGNKLDYSGIIFLIVGSYVPALYYGFFCEPKLMTFYLGVMCILGLGCGAVSWLDHFRTPTWRPWRTALFVALGTSGVVPVIHGLQMYSYQQLEDRMSLSLVILHGGMYIFGAFLYAVRWPERTFPGKFDIWGSSHQLFHMFVLMAAATHLYGMAKAFDYHHTVMGKQCQ</sequence>
<feature type="transmembrane region" description="Helical" evidence="7">
    <location>
        <begin position="123"/>
        <end position="142"/>
    </location>
</feature>
<feature type="transmembrane region" description="Helical" evidence="7">
    <location>
        <begin position="292"/>
        <end position="312"/>
    </location>
</feature>
<dbReference type="Pfam" id="PF03006">
    <property type="entry name" value="HlyIII"/>
    <property type="match status" value="1"/>
</dbReference>
<feature type="transmembrane region" description="Helical" evidence="7">
    <location>
        <begin position="251"/>
        <end position="272"/>
    </location>
</feature>
<evidence type="ECO:0000256" key="7">
    <source>
        <dbReference type="SAM" id="Phobius"/>
    </source>
</evidence>
<feature type="transmembrane region" description="Helical" evidence="7">
    <location>
        <begin position="219"/>
        <end position="239"/>
    </location>
</feature>
<dbReference type="Proteomes" id="UP000233524">
    <property type="component" value="Unassembled WGS sequence"/>
</dbReference>
<comment type="subcellular location">
    <subcellularLocation>
        <location evidence="1">Membrane</location>
        <topology evidence="1">Multi-pass membrane protein</topology>
    </subcellularLocation>
</comment>
<dbReference type="GO" id="GO:0016020">
    <property type="term" value="C:membrane"/>
    <property type="evidence" value="ECO:0007669"/>
    <property type="project" value="UniProtKB-SubCell"/>
</dbReference>
<keyword evidence="4 7" id="KW-1133">Transmembrane helix</keyword>
<keyword evidence="3 7" id="KW-0812">Transmembrane</keyword>
<dbReference type="VEuPathDB" id="FungiDB:jhhlp_006805"/>
<dbReference type="GO" id="GO:0046872">
    <property type="term" value="F:metal ion binding"/>
    <property type="evidence" value="ECO:0007669"/>
    <property type="project" value="UniProtKB-KW"/>
</dbReference>
<feature type="transmembrane region" description="Helical" evidence="7">
    <location>
        <begin position="162"/>
        <end position="181"/>
    </location>
</feature>
<keyword evidence="6" id="KW-0862">Zinc</keyword>
<feature type="binding site" evidence="6">
    <location>
        <position position="144"/>
    </location>
    <ligand>
        <name>Zn(2+)</name>
        <dbReference type="ChEBI" id="CHEBI:29105"/>
    </ligand>
</feature>